<organism evidence="2 3">
    <name type="scientific">Stylosanthes scabra</name>
    <dbReference type="NCBI Taxonomy" id="79078"/>
    <lineage>
        <taxon>Eukaryota</taxon>
        <taxon>Viridiplantae</taxon>
        <taxon>Streptophyta</taxon>
        <taxon>Embryophyta</taxon>
        <taxon>Tracheophyta</taxon>
        <taxon>Spermatophyta</taxon>
        <taxon>Magnoliopsida</taxon>
        <taxon>eudicotyledons</taxon>
        <taxon>Gunneridae</taxon>
        <taxon>Pentapetalae</taxon>
        <taxon>rosids</taxon>
        <taxon>fabids</taxon>
        <taxon>Fabales</taxon>
        <taxon>Fabaceae</taxon>
        <taxon>Papilionoideae</taxon>
        <taxon>50 kb inversion clade</taxon>
        <taxon>dalbergioids sensu lato</taxon>
        <taxon>Dalbergieae</taxon>
        <taxon>Pterocarpus clade</taxon>
        <taxon>Stylosanthes</taxon>
    </lineage>
</organism>
<proteinExistence type="predicted"/>
<feature type="region of interest" description="Disordered" evidence="1">
    <location>
        <begin position="1"/>
        <end position="61"/>
    </location>
</feature>
<comment type="caution">
    <text evidence="2">The sequence shown here is derived from an EMBL/GenBank/DDBJ whole genome shotgun (WGS) entry which is preliminary data.</text>
</comment>
<evidence type="ECO:0000313" key="2">
    <source>
        <dbReference type="EMBL" id="MED6115722.1"/>
    </source>
</evidence>
<feature type="compositionally biased region" description="Basic residues" evidence="1">
    <location>
        <begin position="9"/>
        <end position="19"/>
    </location>
</feature>
<evidence type="ECO:0000256" key="1">
    <source>
        <dbReference type="SAM" id="MobiDB-lite"/>
    </source>
</evidence>
<feature type="compositionally biased region" description="Polar residues" evidence="1">
    <location>
        <begin position="31"/>
        <end position="42"/>
    </location>
</feature>
<accession>A0ABU6QW97</accession>
<dbReference type="Proteomes" id="UP001341840">
    <property type="component" value="Unassembled WGS sequence"/>
</dbReference>
<evidence type="ECO:0000313" key="3">
    <source>
        <dbReference type="Proteomes" id="UP001341840"/>
    </source>
</evidence>
<feature type="compositionally biased region" description="Pro residues" evidence="1">
    <location>
        <begin position="47"/>
        <end position="58"/>
    </location>
</feature>
<sequence>MHQWNMWKRQGRARKKKPRMASSGQHKEMEFSQSVPTPSVVASTPEPFVPPPAPPPPARFRAKQPIVRPPIAKSAIPKDPQAFTFILTPGFKPIRKI</sequence>
<reference evidence="2 3" key="1">
    <citation type="journal article" date="2023" name="Plants (Basel)">
        <title>Bridging the Gap: Combining Genomics and Transcriptomics Approaches to Understand Stylosanthes scabra, an Orphan Legume from the Brazilian Caatinga.</title>
        <authorList>
            <person name="Ferreira-Neto J.R.C."/>
            <person name="da Silva M.D."/>
            <person name="Binneck E."/>
            <person name="de Melo N.F."/>
            <person name="da Silva R.H."/>
            <person name="de Melo A.L.T.M."/>
            <person name="Pandolfi V."/>
            <person name="Bustamante F.O."/>
            <person name="Brasileiro-Vidal A.C."/>
            <person name="Benko-Iseppon A.M."/>
        </authorList>
    </citation>
    <scope>NUCLEOTIDE SEQUENCE [LARGE SCALE GENOMIC DNA]</scope>
    <source>
        <tissue evidence="2">Leaves</tissue>
    </source>
</reference>
<keyword evidence="3" id="KW-1185">Reference proteome</keyword>
<dbReference type="EMBL" id="JASCZI010001991">
    <property type="protein sequence ID" value="MED6115722.1"/>
    <property type="molecule type" value="Genomic_DNA"/>
</dbReference>
<gene>
    <name evidence="2" type="ORF">PIB30_093409</name>
</gene>
<protein>
    <submittedName>
        <fullName evidence="2">Uncharacterized protein</fullName>
    </submittedName>
</protein>
<name>A0ABU6QW97_9FABA</name>